<evidence type="ECO:0000259" key="1">
    <source>
        <dbReference type="Pfam" id="PF11799"/>
    </source>
</evidence>
<feature type="domain" description="DNA polymerase Y-family little finger" evidence="1">
    <location>
        <begin position="2"/>
        <end position="61"/>
    </location>
</feature>
<evidence type="ECO:0000313" key="3">
    <source>
        <dbReference type="Proteomes" id="UP000245073"/>
    </source>
</evidence>
<dbReference type="SUPFAM" id="SSF100879">
    <property type="entry name" value="Lesion bypass DNA polymerase (Y-family), little finger domain"/>
    <property type="match status" value="1"/>
</dbReference>
<accession>A0A2T9JXZ5</accession>
<protein>
    <recommendedName>
        <fullName evidence="1">DNA polymerase Y-family little finger domain-containing protein</fullName>
    </recommendedName>
</protein>
<dbReference type="Gene3D" id="3.30.1490.100">
    <property type="entry name" value="DNA polymerase, Y-family, little finger domain"/>
    <property type="match status" value="1"/>
</dbReference>
<dbReference type="AlphaFoldDB" id="A0A2T9JXZ5"/>
<dbReference type="InterPro" id="IPR017961">
    <property type="entry name" value="DNA_pol_Y-fam_little_finger"/>
</dbReference>
<evidence type="ECO:0000313" key="2">
    <source>
        <dbReference type="EMBL" id="PVM88618.1"/>
    </source>
</evidence>
<dbReference type="GO" id="GO:0003887">
    <property type="term" value="F:DNA-directed DNA polymerase activity"/>
    <property type="evidence" value="ECO:0007669"/>
    <property type="project" value="UniProtKB-EC"/>
</dbReference>
<sequence length="66" mass="7024">MKYADFAQATRHWSLAAPISDAATLRLLAQDLVRSVYPLRTGVRLLGVTVSSFASAPPSVQAALPV</sequence>
<comment type="caution">
    <text evidence="2">The sequence shown here is derived from an EMBL/GenBank/DDBJ whole genome shotgun (WGS) entry which is preliminary data.</text>
</comment>
<dbReference type="GO" id="GO:0003684">
    <property type="term" value="F:damaged DNA binding"/>
    <property type="evidence" value="ECO:0007669"/>
    <property type="project" value="InterPro"/>
</dbReference>
<dbReference type="Pfam" id="PF11799">
    <property type="entry name" value="IMS_C"/>
    <property type="match status" value="1"/>
</dbReference>
<dbReference type="InterPro" id="IPR036775">
    <property type="entry name" value="DNA_pol_Y-fam_lit_finger_sf"/>
</dbReference>
<reference evidence="2 3" key="1">
    <citation type="submission" date="2018-04" db="EMBL/GenBank/DDBJ databases">
        <title>The genome sequence of Caulobacter sp. 744.</title>
        <authorList>
            <person name="Gao J."/>
            <person name="Sun J."/>
        </authorList>
    </citation>
    <scope>NUCLEOTIDE SEQUENCE [LARGE SCALE GENOMIC DNA]</scope>
    <source>
        <strain evidence="2 3">774</strain>
    </source>
</reference>
<dbReference type="OrthoDB" id="9808813at2"/>
<keyword evidence="3" id="KW-1185">Reference proteome</keyword>
<dbReference type="Proteomes" id="UP000245073">
    <property type="component" value="Unassembled WGS sequence"/>
</dbReference>
<proteinExistence type="predicted"/>
<dbReference type="EMBL" id="QDKQ01000046">
    <property type="protein sequence ID" value="PVM88618.1"/>
    <property type="molecule type" value="Genomic_DNA"/>
</dbReference>
<dbReference type="GO" id="GO:0006281">
    <property type="term" value="P:DNA repair"/>
    <property type="evidence" value="ECO:0007669"/>
    <property type="project" value="InterPro"/>
</dbReference>
<name>A0A2T9JXZ5_9CAUL</name>
<gene>
    <name evidence="2" type="ORF">DDF67_13225</name>
</gene>
<organism evidence="2 3">
    <name type="scientific">Caulobacter endophyticus</name>
    <dbReference type="NCBI Taxonomy" id="2172652"/>
    <lineage>
        <taxon>Bacteria</taxon>
        <taxon>Pseudomonadati</taxon>
        <taxon>Pseudomonadota</taxon>
        <taxon>Alphaproteobacteria</taxon>
        <taxon>Caulobacterales</taxon>
        <taxon>Caulobacteraceae</taxon>
        <taxon>Caulobacter</taxon>
    </lineage>
</organism>